<name>A0A6N1XAF0_9BURK</name>
<dbReference type="Pfam" id="PF18883">
    <property type="entry name" value="AC_1"/>
    <property type="match status" value="1"/>
</dbReference>
<evidence type="ECO:0000313" key="4">
    <source>
        <dbReference type="Proteomes" id="UP000509579"/>
    </source>
</evidence>
<dbReference type="EMBL" id="CP054841">
    <property type="protein sequence ID" value="QKV55393.1"/>
    <property type="molecule type" value="Genomic_DNA"/>
</dbReference>
<dbReference type="RefSeq" id="WP_175506182.1">
    <property type="nucleotide sequence ID" value="NZ_CP054841.1"/>
</dbReference>
<reference evidence="3 4" key="1">
    <citation type="submission" date="2020-06" db="EMBL/GenBank/DDBJ databases">
        <title>Acidovorax antarctica sp. nov., isolated from Corinth ice sheet soil, Antarctic Fields Peninsula.</title>
        <authorList>
            <person name="Xu Q."/>
            <person name="Peng F."/>
        </authorList>
    </citation>
    <scope>NUCLEOTIDE SEQUENCE [LARGE SCALE GENOMIC DNA]</scope>
    <source>
        <strain evidence="3 4">16-35-5</strain>
        <plasmid evidence="3 4">unnamed1</plasmid>
    </source>
</reference>
<dbReference type="Gene3D" id="2.40.128.130">
    <property type="entry name" value="Autotransporter beta-domain"/>
    <property type="match status" value="1"/>
</dbReference>
<feature type="compositionally biased region" description="Pro residues" evidence="1">
    <location>
        <begin position="808"/>
        <end position="839"/>
    </location>
</feature>
<sequence length="1156" mass="117659">MSLLQRGAWTPRATLARVATGLAYAGCVQAQTYVTPSGTYGPGAFTDAFQFFGTHGVIQGGTTIYPKIPYPFGAGGAGLSVAGGGSAQLNPDLGPQPGDIVIQSDYRLGAPNDALYVANGTLTVLGSADPARITYAMGHGQTVHGIYIPGETGPSIFVGARMYLSADGQDANAIRGYGVYSNAAVTDSTLVATGASAGHGIRLWDKAAATLTHSTVSTTGASGHGIFLSGAATAVTQQSSIATQGQGAIAAYVMGAGSSLTMTGGALTTTKASAHAAYVASGGAFSATDTAIASALGVGVWSLGTQVNLSRGSVSGGSYAAFIQDGATFAANGTSFTAGAAATRGVQSAGSNLDLTDVTVNTTASSNYGVYAYTGGTLQARRLSVNTAGQNGYGIRLVGLASADISGLTVRTSGAGAHGAVFEGGTAAYTGSDFDIATTGGGIGLYAWQKSATTLAGGQIDTGAAANAHGLYITNASVELKSNAQGAGVGVTTGGASANAAVIGASGRLDATNASLRARGANAAGLYLFGVTDSATANAIASGSVGTAPDAPANEDGSPGVAAAMATVPSLAEPSGGTEAVTLNSSSVVSDAGSAIRVLGPNATIALNRSAISGVVAFQVQGLTNGGVSSPGVATLNADASTLTGSALTEAGSQSTLNLANGSRWDMTGSSNLSSLGNDASAIWFSPPTAGAFKTLTVGNYAGQNGAAIGLNTYLGADGSPSDRLVIEGGAASGLTSLRITNAGGSGALTVANGIQVVGTVNGASTAASAFVLNHRVVQGPYEYQLFRGTADASDPQGWYLRSEAVEPPAPPDPPGPPTPPAPPTPAPPPPPPPDPKPLFRPEVSAYLSNQRQAAGMFVHSLHDRLGEPQYIEGQTIESQDPKRRSAWLRVVGKKGGSTSKDGNFDVDTRSTLIQGGGDLAQWRTGDAHGRYHLGGMIGYGTTTSDASAALNPARAQGETKGWSVGLYGTWYQNDEDKLGWYTDVWGLYGWYKNAVRGDTLPEVKYNADSLSLSGEAGYAAKLRNDWVVEPQAQVIYVKYSEDEIAEPNGTKVSGSRGSGWIARLGVRLHRTWVSESGRKTQPYLTLNWWHDKMHNQMAFNAIEVNDLYPRERYEAKLGLNADLSKGWTAWGNVGYQWGDQNFRATSLRVGAKYNW</sequence>
<dbReference type="KEGG" id="aant:HUK68_20955"/>
<dbReference type="InterPro" id="IPR012332">
    <property type="entry name" value="Autotransporter_pectin_lyase_C"/>
</dbReference>
<feature type="domain" description="Autotransporter" evidence="2">
    <location>
        <begin position="880"/>
        <end position="1156"/>
    </location>
</feature>
<evidence type="ECO:0000256" key="1">
    <source>
        <dbReference type="SAM" id="MobiDB-lite"/>
    </source>
</evidence>
<dbReference type="GO" id="GO:0019867">
    <property type="term" value="C:outer membrane"/>
    <property type="evidence" value="ECO:0007669"/>
    <property type="project" value="InterPro"/>
</dbReference>
<dbReference type="PANTHER" id="PTHR12338:SF5">
    <property type="entry name" value="ANTIGEN 43-RELATED"/>
    <property type="match status" value="1"/>
</dbReference>
<dbReference type="InterPro" id="IPR043990">
    <property type="entry name" value="AC_1"/>
</dbReference>
<dbReference type="InterPro" id="IPR006315">
    <property type="entry name" value="OM_autotransptr_brl_dom"/>
</dbReference>
<dbReference type="SUPFAM" id="SSF103515">
    <property type="entry name" value="Autotransporter"/>
    <property type="match status" value="1"/>
</dbReference>
<evidence type="ECO:0000259" key="2">
    <source>
        <dbReference type="PROSITE" id="PS51208"/>
    </source>
</evidence>
<dbReference type="AlphaFoldDB" id="A0A6N1XAF0"/>
<dbReference type="InterPro" id="IPR005546">
    <property type="entry name" value="Autotransporte_beta"/>
</dbReference>
<dbReference type="Proteomes" id="UP000509579">
    <property type="component" value="Plasmid unnamed1"/>
</dbReference>
<dbReference type="Gene3D" id="2.160.20.20">
    <property type="match status" value="1"/>
</dbReference>
<geneLocation type="plasmid" evidence="3 4">
    <name>unnamed1</name>
</geneLocation>
<gene>
    <name evidence="3" type="ORF">HUK68_20955</name>
</gene>
<protein>
    <submittedName>
        <fullName evidence="3">Autotransporter outer membrane beta-barrel domain-containing protein</fullName>
    </submittedName>
</protein>
<dbReference type="PANTHER" id="PTHR12338">
    <property type="entry name" value="AUTOTRANSPORTER"/>
    <property type="match status" value="1"/>
</dbReference>
<evidence type="ECO:0000313" key="3">
    <source>
        <dbReference type="EMBL" id="QKV55393.1"/>
    </source>
</evidence>
<dbReference type="CDD" id="cd01344">
    <property type="entry name" value="PL2_Passenger_AT"/>
    <property type="match status" value="1"/>
</dbReference>
<organism evidence="3 4">
    <name type="scientific">Comamonas antarctica</name>
    <dbReference type="NCBI Taxonomy" id="2743470"/>
    <lineage>
        <taxon>Bacteria</taxon>
        <taxon>Pseudomonadati</taxon>
        <taxon>Pseudomonadota</taxon>
        <taxon>Betaproteobacteria</taxon>
        <taxon>Burkholderiales</taxon>
        <taxon>Comamonadaceae</taxon>
        <taxon>Comamonas</taxon>
    </lineage>
</organism>
<dbReference type="PROSITE" id="PS51208">
    <property type="entry name" value="AUTOTRANSPORTER"/>
    <property type="match status" value="1"/>
</dbReference>
<keyword evidence="3" id="KW-0614">Plasmid</keyword>
<feature type="region of interest" description="Disordered" evidence="1">
    <location>
        <begin position="803"/>
        <end position="841"/>
    </location>
</feature>
<proteinExistence type="predicted"/>
<dbReference type="SMART" id="SM00869">
    <property type="entry name" value="Autotransporter"/>
    <property type="match status" value="1"/>
</dbReference>
<dbReference type="NCBIfam" id="TIGR01414">
    <property type="entry name" value="autotrans_barl"/>
    <property type="match status" value="1"/>
</dbReference>
<dbReference type="InterPro" id="IPR003991">
    <property type="entry name" value="Pertactin_virulence_factor"/>
</dbReference>
<keyword evidence="4" id="KW-1185">Reference proteome</keyword>
<dbReference type="InterPro" id="IPR036709">
    <property type="entry name" value="Autotransporte_beta_dom_sf"/>
</dbReference>
<dbReference type="PRINTS" id="PR01484">
    <property type="entry name" value="PRTACTNFAMLY"/>
</dbReference>
<dbReference type="SUPFAM" id="SSF51126">
    <property type="entry name" value="Pectin lyase-like"/>
    <property type="match status" value="1"/>
</dbReference>
<dbReference type="Pfam" id="PF03797">
    <property type="entry name" value="Autotransporter"/>
    <property type="match status" value="1"/>
</dbReference>
<dbReference type="InterPro" id="IPR011050">
    <property type="entry name" value="Pectin_lyase_fold/virulence"/>
</dbReference>
<dbReference type="InterPro" id="IPR050909">
    <property type="entry name" value="Bact_Autotransporter_VF"/>
</dbReference>
<accession>A0A6N1XAF0</accession>